<reference evidence="12 13" key="1">
    <citation type="submission" date="2023-03" db="EMBL/GenBank/DDBJ databases">
        <title>Mating type loci evolution in Malassezia.</title>
        <authorList>
            <person name="Coelho M.A."/>
        </authorList>
    </citation>
    <scope>NUCLEOTIDE SEQUENCE [LARGE SCALE GENOMIC DNA]</scope>
    <source>
        <strain evidence="12 13">CBS 9725</strain>
    </source>
</reference>
<evidence type="ECO:0000256" key="4">
    <source>
        <dbReference type="ARBA" id="ARBA00020444"/>
    </source>
</evidence>
<feature type="domain" description="Glucose-6-phosphate dehydrogenase C-terminal" evidence="11">
    <location>
        <begin position="193"/>
        <end position="476"/>
    </location>
</feature>
<evidence type="ECO:0000313" key="13">
    <source>
        <dbReference type="Proteomes" id="UP001219567"/>
    </source>
</evidence>
<dbReference type="InterPro" id="IPR022675">
    <property type="entry name" value="G6P_DH_C"/>
</dbReference>
<accession>A0AAJ5YVL7</accession>
<dbReference type="GO" id="GO:0009051">
    <property type="term" value="P:pentose-phosphate shunt, oxidative branch"/>
    <property type="evidence" value="ECO:0007669"/>
    <property type="project" value="TreeGrafter"/>
</dbReference>
<protein>
    <recommendedName>
        <fullName evidence="4 9">Glucose-6-phosphate 1-dehydrogenase</fullName>
        <ecNumber evidence="3 9">1.1.1.49</ecNumber>
    </recommendedName>
</protein>
<evidence type="ECO:0000259" key="11">
    <source>
        <dbReference type="Pfam" id="PF02781"/>
    </source>
</evidence>
<keyword evidence="13" id="KW-1185">Reference proteome</keyword>
<evidence type="ECO:0000256" key="3">
    <source>
        <dbReference type="ARBA" id="ARBA00013019"/>
    </source>
</evidence>
<evidence type="ECO:0000256" key="8">
    <source>
        <dbReference type="ARBA" id="ARBA00023277"/>
    </source>
</evidence>
<proteinExistence type="inferred from homology"/>
<dbReference type="InterPro" id="IPR001282">
    <property type="entry name" value="G6P_DH"/>
</dbReference>
<dbReference type="PANTHER" id="PTHR23429">
    <property type="entry name" value="GLUCOSE-6-PHOSPHATE 1-DEHYDROGENASE G6PD"/>
    <property type="match status" value="1"/>
</dbReference>
<dbReference type="Gene3D" id="3.40.50.720">
    <property type="entry name" value="NAD(P)-binding Rossmann-like Domain"/>
    <property type="match status" value="1"/>
</dbReference>
<evidence type="ECO:0000259" key="10">
    <source>
        <dbReference type="Pfam" id="PF00479"/>
    </source>
</evidence>
<dbReference type="GO" id="GO:0004345">
    <property type="term" value="F:glucose-6-phosphate dehydrogenase activity"/>
    <property type="evidence" value="ECO:0007669"/>
    <property type="project" value="UniProtKB-EC"/>
</dbReference>
<keyword evidence="6 9" id="KW-0521">NADP</keyword>
<dbReference type="InterPro" id="IPR036291">
    <property type="entry name" value="NAD(P)-bd_dom_sf"/>
</dbReference>
<evidence type="ECO:0000256" key="5">
    <source>
        <dbReference type="ARBA" id="ARBA00022526"/>
    </source>
</evidence>
<dbReference type="Pfam" id="PF00479">
    <property type="entry name" value="G6PD_N"/>
    <property type="match status" value="1"/>
</dbReference>
<comment type="function">
    <text evidence="9">Catalyzes the rate-limiting step of the oxidative pentose-phosphate pathway, which represents a route for the dissimilation of carbohydrates besides glycolysis.</text>
</comment>
<dbReference type="GO" id="GO:0050661">
    <property type="term" value="F:NADP binding"/>
    <property type="evidence" value="ECO:0007669"/>
    <property type="project" value="InterPro"/>
</dbReference>
<dbReference type="GO" id="GO:0005829">
    <property type="term" value="C:cytosol"/>
    <property type="evidence" value="ECO:0007669"/>
    <property type="project" value="TreeGrafter"/>
</dbReference>
<evidence type="ECO:0000256" key="7">
    <source>
        <dbReference type="ARBA" id="ARBA00023002"/>
    </source>
</evidence>
<dbReference type="NCBIfam" id="TIGR00871">
    <property type="entry name" value="zwf"/>
    <property type="match status" value="1"/>
</dbReference>
<feature type="domain" description="Glucose-6-phosphate dehydrogenase NAD-binding" evidence="10">
    <location>
        <begin position="14"/>
        <end position="190"/>
    </location>
</feature>
<dbReference type="AlphaFoldDB" id="A0AAJ5YVL7"/>
<dbReference type="PROSITE" id="PS00069">
    <property type="entry name" value="G6P_DEHYDROGENASE"/>
    <property type="match status" value="1"/>
</dbReference>
<sequence length="499" mass="56754">MSGTTELRGELSIVVLGASGDLAKKKTFPSLLRLFERDALPKNTSIFGYARTKMEQNEFHERISPNLKGSREDSQKKFLDICSYVPGAYDEAEAFQNLTKQIEKTEKERGGDSHNRIFYLALPPNVFASVSAQLKENCYSKSGVNRIVIEKPFGKDLDSCQELIDGMKKLWSEQDTFRIDHYLGKEMVKNILPFRFSNPAVDMSLNKDRVESVEIAFKEPFGTEGRGGYFDEFGIIRDIQQNHLCQVFCLLAMETPESFSAEDIRDQKVKLLKATKPISTDEVLLGQYTAANQKPGYKDDDTVPKDSNTPTFAALVLHVDNERWKGVPFIIKAGKALDEGSVDIRVQYKPVKNPMVDNAKRNELVMRIQPDEAIYMKCNTKAPGHNSISVPVELDLTYSSRFEDAYIPEAYEALILDCIQGKHSNFVRDDELLASWSIFTPLLHAIDQGKVPCSTYPYGSRGPEKLDEFLNKFQYHHDKQYEWPKTNIAKYVEKVEKHP</sequence>
<comment type="pathway">
    <text evidence="1 9">Carbohydrate degradation; pentose phosphate pathway; D-ribulose 5-phosphate from D-glucose 6-phosphate (oxidative stage): step 1/3.</text>
</comment>
<dbReference type="InterPro" id="IPR019796">
    <property type="entry name" value="G6P_DH_AS"/>
</dbReference>
<dbReference type="Gene3D" id="3.30.360.10">
    <property type="entry name" value="Dihydrodipicolinate Reductase, domain 2"/>
    <property type="match status" value="1"/>
</dbReference>
<dbReference type="GO" id="GO:0006006">
    <property type="term" value="P:glucose metabolic process"/>
    <property type="evidence" value="ECO:0007669"/>
    <property type="project" value="UniProtKB-KW"/>
</dbReference>
<evidence type="ECO:0000256" key="1">
    <source>
        <dbReference type="ARBA" id="ARBA00004937"/>
    </source>
</evidence>
<name>A0AAJ5YVL7_9BASI</name>
<dbReference type="PRINTS" id="PR00079">
    <property type="entry name" value="G6PDHDRGNASE"/>
</dbReference>
<dbReference type="PANTHER" id="PTHR23429:SF0">
    <property type="entry name" value="GLUCOSE-6-PHOSPHATE 1-DEHYDROGENASE"/>
    <property type="match status" value="1"/>
</dbReference>
<organism evidence="12 13">
    <name type="scientific">Malassezia yamatoensis</name>
    <dbReference type="NCBI Taxonomy" id="253288"/>
    <lineage>
        <taxon>Eukaryota</taxon>
        <taxon>Fungi</taxon>
        <taxon>Dikarya</taxon>
        <taxon>Basidiomycota</taxon>
        <taxon>Ustilaginomycotina</taxon>
        <taxon>Malasseziomycetes</taxon>
        <taxon>Malasseziales</taxon>
        <taxon>Malasseziaceae</taxon>
        <taxon>Malassezia</taxon>
    </lineage>
</organism>
<evidence type="ECO:0000256" key="9">
    <source>
        <dbReference type="RuleBase" id="RU362120"/>
    </source>
</evidence>
<dbReference type="HAMAP" id="MF_00966">
    <property type="entry name" value="G6PD"/>
    <property type="match status" value="1"/>
</dbReference>
<evidence type="ECO:0000313" key="12">
    <source>
        <dbReference type="EMBL" id="WFD01086.1"/>
    </source>
</evidence>
<evidence type="ECO:0000256" key="6">
    <source>
        <dbReference type="ARBA" id="ARBA00022857"/>
    </source>
</evidence>
<dbReference type="SUPFAM" id="SSF55347">
    <property type="entry name" value="Glyceraldehyde-3-phosphate dehydrogenase-like, C-terminal domain"/>
    <property type="match status" value="1"/>
</dbReference>
<keyword evidence="5 9" id="KW-0313">Glucose metabolism</keyword>
<keyword evidence="7 9" id="KW-0560">Oxidoreductase</keyword>
<comment type="catalytic activity">
    <reaction evidence="9">
        <text>D-glucose 6-phosphate + NADP(+) = 6-phospho-D-glucono-1,5-lactone + NADPH + H(+)</text>
        <dbReference type="Rhea" id="RHEA:15841"/>
        <dbReference type="ChEBI" id="CHEBI:15378"/>
        <dbReference type="ChEBI" id="CHEBI:57783"/>
        <dbReference type="ChEBI" id="CHEBI:57955"/>
        <dbReference type="ChEBI" id="CHEBI:58349"/>
        <dbReference type="ChEBI" id="CHEBI:61548"/>
        <dbReference type="EC" id="1.1.1.49"/>
    </reaction>
</comment>
<dbReference type="Proteomes" id="UP001219567">
    <property type="component" value="Chromosome 7"/>
</dbReference>
<dbReference type="PIRSF" id="PIRSF000110">
    <property type="entry name" value="G6PD"/>
    <property type="match status" value="1"/>
</dbReference>
<gene>
    <name evidence="12" type="ORF">MYAM1_003847</name>
</gene>
<dbReference type="InterPro" id="IPR022674">
    <property type="entry name" value="G6P_DH_NAD-bd"/>
</dbReference>
<keyword evidence="8 9" id="KW-0119">Carbohydrate metabolism</keyword>
<evidence type="ECO:0000256" key="2">
    <source>
        <dbReference type="ARBA" id="ARBA00009975"/>
    </source>
</evidence>
<dbReference type="EMBL" id="CP119949">
    <property type="protein sequence ID" value="WFD01086.1"/>
    <property type="molecule type" value="Genomic_DNA"/>
</dbReference>
<dbReference type="EC" id="1.1.1.49" evidence="3 9"/>
<comment type="similarity">
    <text evidence="2 9">Belongs to the glucose-6-phosphate dehydrogenase family.</text>
</comment>
<dbReference type="Pfam" id="PF02781">
    <property type="entry name" value="G6PD_C"/>
    <property type="match status" value="1"/>
</dbReference>
<dbReference type="SUPFAM" id="SSF51735">
    <property type="entry name" value="NAD(P)-binding Rossmann-fold domains"/>
    <property type="match status" value="1"/>
</dbReference>